<accession>A0A4C1Z264</accession>
<dbReference type="AlphaFoldDB" id="A0A4C1Z264"/>
<gene>
    <name evidence="1" type="ORF">EVAR_56130_1</name>
</gene>
<dbReference type="OrthoDB" id="6740956at2759"/>
<keyword evidence="2" id="KW-1185">Reference proteome</keyword>
<protein>
    <submittedName>
        <fullName evidence="1">Uncharacterized protein</fullName>
    </submittedName>
</protein>
<dbReference type="Proteomes" id="UP000299102">
    <property type="component" value="Unassembled WGS sequence"/>
</dbReference>
<evidence type="ECO:0000313" key="2">
    <source>
        <dbReference type="Proteomes" id="UP000299102"/>
    </source>
</evidence>
<comment type="caution">
    <text evidence="1">The sequence shown here is derived from an EMBL/GenBank/DDBJ whole genome shotgun (WGS) entry which is preliminary data.</text>
</comment>
<proteinExistence type="predicted"/>
<organism evidence="1 2">
    <name type="scientific">Eumeta variegata</name>
    <name type="common">Bagworm moth</name>
    <name type="synonym">Eumeta japonica</name>
    <dbReference type="NCBI Taxonomy" id="151549"/>
    <lineage>
        <taxon>Eukaryota</taxon>
        <taxon>Metazoa</taxon>
        <taxon>Ecdysozoa</taxon>
        <taxon>Arthropoda</taxon>
        <taxon>Hexapoda</taxon>
        <taxon>Insecta</taxon>
        <taxon>Pterygota</taxon>
        <taxon>Neoptera</taxon>
        <taxon>Endopterygota</taxon>
        <taxon>Lepidoptera</taxon>
        <taxon>Glossata</taxon>
        <taxon>Ditrysia</taxon>
        <taxon>Tineoidea</taxon>
        <taxon>Psychidae</taxon>
        <taxon>Oiketicinae</taxon>
        <taxon>Eumeta</taxon>
    </lineage>
</organism>
<sequence>MNAVEMRSLRNMCKGSRQDRCRKSDVRERCGLKEDVVARAERGMLRWFSHLGRMNGSRLTKQICRGNLYDGNVGKGRLRKFYANHFGGITKKGKILSTQNQRACIKRLMDVSDARQICKDRIM</sequence>
<dbReference type="EMBL" id="BGZK01001589">
    <property type="protein sequence ID" value="GBP82831.1"/>
    <property type="molecule type" value="Genomic_DNA"/>
</dbReference>
<evidence type="ECO:0000313" key="1">
    <source>
        <dbReference type="EMBL" id="GBP82831.1"/>
    </source>
</evidence>
<name>A0A4C1Z264_EUMVA</name>
<reference evidence="1 2" key="1">
    <citation type="journal article" date="2019" name="Commun. Biol.">
        <title>The bagworm genome reveals a unique fibroin gene that provides high tensile strength.</title>
        <authorList>
            <person name="Kono N."/>
            <person name="Nakamura H."/>
            <person name="Ohtoshi R."/>
            <person name="Tomita M."/>
            <person name="Numata K."/>
            <person name="Arakawa K."/>
        </authorList>
    </citation>
    <scope>NUCLEOTIDE SEQUENCE [LARGE SCALE GENOMIC DNA]</scope>
</reference>